<dbReference type="OrthoDB" id="2705018at2"/>
<sequence>MQELQDFVYELQRYADQTHNLKDTFEKLSETEKELVMTVAPPSLKAPNEYFQPVYEWLEAIHRLRE</sequence>
<dbReference type="Proteomes" id="UP001138793">
    <property type="component" value="Unassembled WGS sequence"/>
</dbReference>
<evidence type="ECO:0000313" key="2">
    <source>
        <dbReference type="Proteomes" id="UP001138793"/>
    </source>
</evidence>
<organism evidence="1 2">
    <name type="scientific">Oceanobacillus polygoni</name>
    <dbReference type="NCBI Taxonomy" id="1235259"/>
    <lineage>
        <taxon>Bacteria</taxon>
        <taxon>Bacillati</taxon>
        <taxon>Bacillota</taxon>
        <taxon>Bacilli</taxon>
        <taxon>Bacillales</taxon>
        <taxon>Bacillaceae</taxon>
        <taxon>Oceanobacillus</taxon>
    </lineage>
</organism>
<evidence type="ECO:0000313" key="1">
    <source>
        <dbReference type="EMBL" id="MBP2077929.1"/>
    </source>
</evidence>
<reference evidence="1" key="1">
    <citation type="submission" date="2021-03" db="EMBL/GenBank/DDBJ databases">
        <title>Genomic Encyclopedia of Type Strains, Phase IV (KMG-IV): sequencing the most valuable type-strain genomes for metagenomic binning, comparative biology and taxonomic classification.</title>
        <authorList>
            <person name="Goeker M."/>
        </authorList>
    </citation>
    <scope>NUCLEOTIDE SEQUENCE</scope>
    <source>
        <strain evidence="1">DSM 107338</strain>
    </source>
</reference>
<dbReference type="RefSeq" id="WP_149473828.1">
    <property type="nucleotide sequence ID" value="NZ_JAGGMB010000006.1"/>
</dbReference>
<protein>
    <submittedName>
        <fullName evidence="1">Uncharacterized protein</fullName>
    </submittedName>
</protein>
<name>A0A9X0YSN1_9BACI</name>
<gene>
    <name evidence="1" type="ORF">J2Z64_002184</name>
</gene>
<comment type="caution">
    <text evidence="1">The sequence shown here is derived from an EMBL/GenBank/DDBJ whole genome shotgun (WGS) entry which is preliminary data.</text>
</comment>
<dbReference type="AlphaFoldDB" id="A0A9X0YSN1"/>
<keyword evidence="2" id="KW-1185">Reference proteome</keyword>
<accession>A0A9X0YSN1</accession>
<dbReference type="EMBL" id="JAGGMB010000006">
    <property type="protein sequence ID" value="MBP2077929.1"/>
    <property type="molecule type" value="Genomic_DNA"/>
</dbReference>
<proteinExistence type="predicted"/>